<proteinExistence type="predicted"/>
<organism evidence="1 2">
    <name type="scientific">Chitinophaga nivalis</name>
    <dbReference type="NCBI Taxonomy" id="2991709"/>
    <lineage>
        <taxon>Bacteria</taxon>
        <taxon>Pseudomonadati</taxon>
        <taxon>Bacteroidota</taxon>
        <taxon>Chitinophagia</taxon>
        <taxon>Chitinophagales</taxon>
        <taxon>Chitinophagaceae</taxon>
        <taxon>Chitinophaga</taxon>
    </lineage>
</organism>
<evidence type="ECO:0000313" key="1">
    <source>
        <dbReference type="EMBL" id="MCW3487307.1"/>
    </source>
</evidence>
<reference evidence="1 2" key="1">
    <citation type="submission" date="2022-10" db="EMBL/GenBank/DDBJ databases">
        <title>Chitinophaga nivalis PC15 sp. nov., isolated from Pyeongchang county, South Korea.</title>
        <authorList>
            <person name="Trinh H.N."/>
        </authorList>
    </citation>
    <scope>NUCLEOTIDE SEQUENCE [LARGE SCALE GENOMIC DNA]</scope>
    <source>
        <strain evidence="1 2">PC14</strain>
    </source>
</reference>
<evidence type="ECO:0008006" key="3">
    <source>
        <dbReference type="Google" id="ProtNLM"/>
    </source>
</evidence>
<name>A0ABT3ITK3_9BACT</name>
<evidence type="ECO:0000313" key="2">
    <source>
        <dbReference type="Proteomes" id="UP001207742"/>
    </source>
</evidence>
<protein>
    <recommendedName>
        <fullName evidence="3">Transposase</fullName>
    </recommendedName>
</protein>
<sequence>MEGNKAWKKKVSQMAGPMQFNGDVATLVSYICRCPTSGFRQTNSAGTDSLDEIFAMLKVPTVAENDRNIYNLPDRIWYYEK</sequence>
<gene>
    <name evidence="1" type="ORF">OL497_25645</name>
</gene>
<dbReference type="Proteomes" id="UP001207742">
    <property type="component" value="Unassembled WGS sequence"/>
</dbReference>
<keyword evidence="2" id="KW-1185">Reference proteome</keyword>
<dbReference type="RefSeq" id="WP_264734118.1">
    <property type="nucleotide sequence ID" value="NZ_JAPDNR010000001.1"/>
</dbReference>
<dbReference type="EMBL" id="JAPDNS010000002">
    <property type="protein sequence ID" value="MCW3487307.1"/>
    <property type="molecule type" value="Genomic_DNA"/>
</dbReference>
<accession>A0ABT3ITK3</accession>
<comment type="caution">
    <text evidence="1">The sequence shown here is derived from an EMBL/GenBank/DDBJ whole genome shotgun (WGS) entry which is preliminary data.</text>
</comment>